<keyword evidence="3 8" id="KW-0813">Transport</keyword>
<protein>
    <recommendedName>
        <fullName evidence="8">ATP synthase subunit delta, chloroplastic</fullName>
    </recommendedName>
    <alternativeName>
        <fullName evidence="8">ATP synthase F(1) sector subunit delta</fullName>
    </alternativeName>
    <alternativeName>
        <fullName evidence="8">F-type ATPase subunit delta</fullName>
    </alternativeName>
</protein>
<dbReference type="PANTHER" id="PTHR11910">
    <property type="entry name" value="ATP SYNTHASE DELTA CHAIN"/>
    <property type="match status" value="1"/>
</dbReference>
<organism evidence="9">
    <name type="scientific">Cyanidiaceae sp. MX-AZ01</name>
    <dbReference type="NCBI Taxonomy" id="1503164"/>
    <lineage>
        <taxon>Eukaryota</taxon>
        <taxon>Rhodophyta</taxon>
        <taxon>Bangiophyceae</taxon>
        <taxon>Cyanidiales</taxon>
        <taxon>Cyanidiaceae</taxon>
    </lineage>
</organism>
<keyword evidence="6 8" id="KW-0472">Membrane</keyword>
<proteinExistence type="inferred from homology"/>
<geneLocation type="chloroplast" evidence="9"/>
<evidence type="ECO:0000256" key="1">
    <source>
        <dbReference type="ARBA" id="ARBA00004370"/>
    </source>
</evidence>
<evidence type="ECO:0000256" key="6">
    <source>
        <dbReference type="ARBA" id="ARBA00023136"/>
    </source>
</evidence>
<comment type="similarity">
    <text evidence="2 8">Belongs to the ATPase delta chain family.</text>
</comment>
<dbReference type="GO" id="GO:0009535">
    <property type="term" value="C:chloroplast thylakoid membrane"/>
    <property type="evidence" value="ECO:0007669"/>
    <property type="project" value="UniProtKB-SubCell"/>
</dbReference>
<name>A0A060A999_9RHOD</name>
<dbReference type="InterPro" id="IPR026015">
    <property type="entry name" value="ATP_synth_OSCP/delta_N_sf"/>
</dbReference>
<evidence type="ECO:0000256" key="2">
    <source>
        <dbReference type="ARBA" id="ARBA00007046"/>
    </source>
</evidence>
<accession>A0A060A999</accession>
<dbReference type="EMBL" id="KJ569775">
    <property type="protein sequence ID" value="AIA61258.1"/>
    <property type="molecule type" value="Genomic_DNA"/>
</dbReference>
<dbReference type="PRINTS" id="PR00125">
    <property type="entry name" value="ATPASEDELTA"/>
</dbReference>
<keyword evidence="9" id="KW-0150">Chloroplast</keyword>
<keyword evidence="7 8" id="KW-0066">ATP synthesis</keyword>
<evidence type="ECO:0000256" key="3">
    <source>
        <dbReference type="ARBA" id="ARBA00022448"/>
    </source>
</evidence>
<comment type="function">
    <text evidence="8">F(1)F(0) ATP synthase produces ATP from ADP in the presence of a proton or sodium gradient. F-type ATPases consist of two structural domains, F(1) containing the extramembraneous catalytic core and F(0) containing the membrane proton channel, linked together by a central stalk and a peripheral stalk. During catalysis, ATP synthesis in the catalytic domain of F(1) is coupled via a rotary mechanism of the central stalk subunits to proton translocation.</text>
</comment>
<dbReference type="SUPFAM" id="SSF47928">
    <property type="entry name" value="N-terminal domain of the delta subunit of the F1F0-ATP synthase"/>
    <property type="match status" value="1"/>
</dbReference>
<sequence>MKQKIVEPYAQALFTLRDDLDLTQLCSLVKEKQFMQILLNPSISKANKMELFKSFDPIIQSWLEVIWTKKRIQLLPEICEYYLQLCKKKAGIACISITSATVLTDTQTQKLEEKLKQISGAKHLECSYEVDKQLIAGLRIQLDGKLLDTSWQTQLKQLQQFLNTYGEFTS</sequence>
<dbReference type="InterPro" id="IPR000711">
    <property type="entry name" value="ATPase_OSCP/dsu"/>
</dbReference>
<evidence type="ECO:0000256" key="7">
    <source>
        <dbReference type="ARBA" id="ARBA00023310"/>
    </source>
</evidence>
<keyword evidence="9" id="KW-0934">Plastid</keyword>
<comment type="function">
    <text evidence="8">This protein is part of the stalk that links CF(0) to CF(1). It either transmits conformational changes from CF(0) to CF(1) or is implicated in proton conduction.</text>
</comment>
<keyword evidence="8" id="KW-0793">Thylakoid</keyword>
<keyword evidence="5 8" id="KW-0406">Ion transport</keyword>
<comment type="subcellular location">
    <subcellularLocation>
        <location evidence="1">Membrane</location>
    </subcellularLocation>
    <subcellularLocation>
        <location evidence="8">Plastid</location>
        <location evidence="8">Chloroplast thylakoid membrane</location>
        <topology evidence="8">Peripheral membrane protein</topology>
    </subcellularLocation>
</comment>
<evidence type="ECO:0000256" key="5">
    <source>
        <dbReference type="ARBA" id="ARBA00023065"/>
    </source>
</evidence>
<dbReference type="GO" id="GO:0045259">
    <property type="term" value="C:proton-transporting ATP synthase complex"/>
    <property type="evidence" value="ECO:0007669"/>
    <property type="project" value="UniProtKB-KW"/>
</dbReference>
<keyword evidence="4 8" id="KW-0375">Hydrogen ion transport</keyword>
<evidence type="ECO:0000256" key="8">
    <source>
        <dbReference type="HAMAP-Rule" id="MF_01416"/>
    </source>
</evidence>
<dbReference type="NCBIfam" id="TIGR01145">
    <property type="entry name" value="ATP_synt_delta"/>
    <property type="match status" value="1"/>
</dbReference>
<evidence type="ECO:0000313" key="9">
    <source>
        <dbReference type="EMBL" id="AIA61258.1"/>
    </source>
</evidence>
<gene>
    <name evidence="8 9" type="primary">atpD</name>
</gene>
<keyword evidence="8" id="KW-0139">CF(1)</keyword>
<dbReference type="HAMAP" id="MF_01416">
    <property type="entry name" value="ATP_synth_delta_bact"/>
    <property type="match status" value="1"/>
</dbReference>
<dbReference type="GO" id="GO:0046933">
    <property type="term" value="F:proton-transporting ATP synthase activity, rotational mechanism"/>
    <property type="evidence" value="ECO:0007669"/>
    <property type="project" value="UniProtKB-UniRule"/>
</dbReference>
<comment type="subunit">
    <text evidence="8">F-type ATPases have 2 components, F(1) - the catalytic core - and F(0) - the membrane proton channel. F(1) has five subunits: alpha(3), beta(3), gamma(1), delta(1), epsilon(1). CF(0) has four main subunits: a(1), b(1), b'(1) and c(10-14). The alpha and beta chains form an alternating ring which encloses part of the gamma chain. F(1) is attached to F(0) by a central stalk formed by the gamma and epsilon chains, while a peripheral stalk is formed by the delta, b and b' chains.</text>
</comment>
<dbReference type="AlphaFoldDB" id="A0A060A999"/>
<evidence type="ECO:0000256" key="4">
    <source>
        <dbReference type="ARBA" id="ARBA00022781"/>
    </source>
</evidence>
<dbReference type="Gene3D" id="1.10.520.20">
    <property type="entry name" value="N-terminal domain of the delta subunit of the F1F0-ATP synthase"/>
    <property type="match status" value="1"/>
</dbReference>
<dbReference type="Pfam" id="PF00213">
    <property type="entry name" value="OSCP"/>
    <property type="match status" value="1"/>
</dbReference>
<reference evidence="9" key="1">
    <citation type="submission" date="2014-03" db="EMBL/GenBank/DDBJ databases">
        <title>Metagenomic reconstruction of the complete chloroplast and mitochondrial genomes of a novel unicellular red alga from the Cyanidiaceae family.</title>
        <authorList>
            <person name="Servin-Garciduenas L.E."/>
            <person name="Martinez-Romero E."/>
        </authorList>
    </citation>
    <scope>NUCLEOTIDE SEQUENCE</scope>
    <source>
        <strain evidence="9">MX-AZ01</strain>
    </source>
</reference>